<dbReference type="EMBL" id="MT141478">
    <property type="protein sequence ID" value="QJA62699.1"/>
    <property type="molecule type" value="Genomic_DNA"/>
</dbReference>
<gene>
    <name evidence="2" type="ORF">MM415A00827_0016</name>
    <name evidence="1" type="ORF">MM415B00742_0039</name>
</gene>
<accession>A0A6M3KD48</accession>
<evidence type="ECO:0000313" key="1">
    <source>
        <dbReference type="EMBL" id="QJA62699.1"/>
    </source>
</evidence>
<dbReference type="EMBL" id="MT142396">
    <property type="protein sequence ID" value="QJA79823.1"/>
    <property type="molecule type" value="Genomic_DNA"/>
</dbReference>
<dbReference type="AlphaFoldDB" id="A0A6M3KD48"/>
<name>A0A6M3KD48_9ZZZZ</name>
<proteinExistence type="predicted"/>
<reference evidence="2" key="1">
    <citation type="submission" date="2020-03" db="EMBL/GenBank/DDBJ databases">
        <title>The deep terrestrial virosphere.</title>
        <authorList>
            <person name="Holmfeldt K."/>
            <person name="Nilsson E."/>
            <person name="Simone D."/>
            <person name="Lopez-Fernandez M."/>
            <person name="Wu X."/>
            <person name="de Brujin I."/>
            <person name="Lundin D."/>
            <person name="Andersson A."/>
            <person name="Bertilsson S."/>
            <person name="Dopson M."/>
        </authorList>
    </citation>
    <scope>NUCLEOTIDE SEQUENCE</scope>
    <source>
        <strain evidence="2">MM415A00827</strain>
        <strain evidence="1">MM415B00742</strain>
    </source>
</reference>
<organism evidence="2">
    <name type="scientific">viral metagenome</name>
    <dbReference type="NCBI Taxonomy" id="1070528"/>
    <lineage>
        <taxon>unclassified sequences</taxon>
        <taxon>metagenomes</taxon>
        <taxon>organismal metagenomes</taxon>
    </lineage>
</organism>
<sequence length="62" mass="7367">MTKFQTIQLTNFLTEQNFFRGCSSIREYERAKQFLFPVGRQDPIPELCYVEAISFVSDWLKV</sequence>
<protein>
    <submittedName>
        <fullName evidence="2">Uncharacterized protein</fullName>
    </submittedName>
</protein>
<evidence type="ECO:0000313" key="2">
    <source>
        <dbReference type="EMBL" id="QJA79823.1"/>
    </source>
</evidence>